<keyword evidence="4" id="KW-1185">Reference proteome</keyword>
<feature type="region of interest" description="Disordered" evidence="1">
    <location>
        <begin position="28"/>
        <end position="57"/>
    </location>
</feature>
<dbReference type="PANTHER" id="PTHR43245:SF51">
    <property type="entry name" value="SHORT CHAIN DEHYDROGENASE_REDUCTASE FAMILY 42E, MEMBER 2"/>
    <property type="match status" value="1"/>
</dbReference>
<gene>
    <name evidence="3" type="ORF">SMF913_26948</name>
</gene>
<sequence length="404" mass="42465">MAVLFTGATGFLGSRVLRQLLTEDGDDRPITVLGRGGGREGGRDGGHGGGPDRRRAGARSLRARVETALDGLDVLAGTATPRGRLRYVSADLTLPGLGLADGERHALAHGCSEVWHCAAQLALHDDPVPLFKANVLGTRRVLDLATEAAGARVVHLSTAYVAGGRAEGHIREDDLDGGHGFLTPYEESKYTAERAVHAWSARTGRGATILRPSLLVSDRPVLGSGQRQPLAVLALLIHEALRRRAEDDPALASLLDGGDAHGSGLRVRVRAGSGGALNLVPVEYAARAAVCAARAACRPGAPAGVRTVHLTHPHNTPFATAVKVLERLYPGLSLDLVDDLDDPDPYESLFAHHLASLLVFTGQRRTYDRGNLLQDTAGLPDPEPLDATYLANAVGEVVTPVAAA</sequence>
<feature type="domain" description="Thioester reductase (TE)" evidence="2">
    <location>
        <begin position="58"/>
        <end position="239"/>
    </location>
</feature>
<dbReference type="InterPro" id="IPR036291">
    <property type="entry name" value="NAD(P)-bd_dom_sf"/>
</dbReference>
<dbReference type="PANTHER" id="PTHR43245">
    <property type="entry name" value="BIFUNCTIONAL POLYMYXIN RESISTANCE PROTEIN ARNA"/>
    <property type="match status" value="1"/>
</dbReference>
<evidence type="ECO:0000259" key="2">
    <source>
        <dbReference type="Pfam" id="PF07993"/>
    </source>
</evidence>
<evidence type="ECO:0000256" key="1">
    <source>
        <dbReference type="SAM" id="MobiDB-lite"/>
    </source>
</evidence>
<name>A0A2J7YTY5_STRMQ</name>
<dbReference type="Pfam" id="PF07993">
    <property type="entry name" value="NAD_binding_4"/>
    <property type="match status" value="1"/>
</dbReference>
<evidence type="ECO:0000313" key="3">
    <source>
        <dbReference type="EMBL" id="PNG91483.1"/>
    </source>
</evidence>
<dbReference type="RefSeq" id="WP_102936729.1">
    <property type="nucleotide sequence ID" value="NZ_LJIW01000002.1"/>
</dbReference>
<dbReference type="AlphaFoldDB" id="A0A2J7YTY5"/>
<reference evidence="3 4" key="1">
    <citation type="submission" date="2015-09" db="EMBL/GenBank/DDBJ databases">
        <title>Genome sequence, genome mining and natural product profiling of a biocontrol bacterium Streptomyces malaysiensis F913.</title>
        <authorList>
            <person name="Xu Y."/>
            <person name="Wei J."/>
            <person name="Xie J."/>
            <person name="Li T."/>
            <person name="Zhou Z."/>
        </authorList>
    </citation>
    <scope>NUCLEOTIDE SEQUENCE [LARGE SCALE GENOMIC DNA]</scope>
    <source>
        <strain evidence="3 4">F913</strain>
    </source>
</reference>
<evidence type="ECO:0000313" key="4">
    <source>
        <dbReference type="Proteomes" id="UP000236520"/>
    </source>
</evidence>
<dbReference type="Gene3D" id="3.40.50.720">
    <property type="entry name" value="NAD(P)-binding Rossmann-like Domain"/>
    <property type="match status" value="1"/>
</dbReference>
<dbReference type="EMBL" id="LJIW01000002">
    <property type="protein sequence ID" value="PNG91483.1"/>
    <property type="molecule type" value="Genomic_DNA"/>
</dbReference>
<feature type="compositionally biased region" description="Basic and acidic residues" evidence="1">
    <location>
        <begin position="37"/>
        <end position="55"/>
    </location>
</feature>
<protein>
    <recommendedName>
        <fullName evidence="2">Thioester reductase (TE) domain-containing protein</fullName>
    </recommendedName>
</protein>
<organism evidence="3 4">
    <name type="scientific">Streptomyces malaysiensis</name>
    <dbReference type="NCBI Taxonomy" id="92644"/>
    <lineage>
        <taxon>Bacteria</taxon>
        <taxon>Bacillati</taxon>
        <taxon>Actinomycetota</taxon>
        <taxon>Actinomycetes</taxon>
        <taxon>Kitasatosporales</taxon>
        <taxon>Streptomycetaceae</taxon>
        <taxon>Streptomyces</taxon>
        <taxon>Streptomyces violaceusniger group</taxon>
    </lineage>
</organism>
<accession>A0A2J7YTY5</accession>
<dbReference type="Proteomes" id="UP000236520">
    <property type="component" value="Unassembled WGS sequence"/>
</dbReference>
<proteinExistence type="predicted"/>
<comment type="caution">
    <text evidence="3">The sequence shown here is derived from an EMBL/GenBank/DDBJ whole genome shotgun (WGS) entry which is preliminary data.</text>
</comment>
<dbReference type="SUPFAM" id="SSF51735">
    <property type="entry name" value="NAD(P)-binding Rossmann-fold domains"/>
    <property type="match status" value="1"/>
</dbReference>
<dbReference type="InterPro" id="IPR050177">
    <property type="entry name" value="Lipid_A_modif_metabolic_enz"/>
</dbReference>
<dbReference type="InterPro" id="IPR013120">
    <property type="entry name" value="FAR_NAD-bd"/>
</dbReference>